<sequence>MNQTTTKQHPPTTAAQQSHLLCVKRKKSIENRNSVLAFVTEQFSSTAPHFTTPRRAAPRSLFLSFPRPYCHLPARRRLQRSQLRFTYNSLLNAGTHCIRALHPLPRRKLRHDFRHLFCRSGCSSLSQSPCHSAFVYATLSACMGWLALCHNDHNNDRLSITQGHGIV</sequence>
<gene>
    <name evidence="1" type="ORF">CCAP1982_LOCUS11117</name>
</gene>
<reference evidence="1" key="1">
    <citation type="submission" date="2020-11" db="EMBL/GenBank/DDBJ databases">
        <authorList>
            <person name="Whitehead M."/>
        </authorList>
    </citation>
    <scope>NUCLEOTIDE SEQUENCE</scope>
    <source>
        <strain evidence="1">EGII</strain>
    </source>
</reference>
<evidence type="ECO:0000313" key="2">
    <source>
        <dbReference type="Proteomes" id="UP000606786"/>
    </source>
</evidence>
<dbReference type="AlphaFoldDB" id="A0A811UZS6"/>
<dbReference type="EMBL" id="CAJHJT010000034">
    <property type="protein sequence ID" value="CAD7002633.1"/>
    <property type="molecule type" value="Genomic_DNA"/>
</dbReference>
<keyword evidence="2" id="KW-1185">Reference proteome</keyword>
<proteinExistence type="predicted"/>
<accession>A0A811UZS6</accession>
<protein>
    <submittedName>
        <fullName evidence="1">(Mediterranean fruit fly) hypothetical protein</fullName>
    </submittedName>
</protein>
<evidence type="ECO:0000313" key="1">
    <source>
        <dbReference type="EMBL" id="CAD7002633.1"/>
    </source>
</evidence>
<dbReference type="Proteomes" id="UP000606786">
    <property type="component" value="Unassembled WGS sequence"/>
</dbReference>
<comment type="caution">
    <text evidence="1">The sequence shown here is derived from an EMBL/GenBank/DDBJ whole genome shotgun (WGS) entry which is preliminary data.</text>
</comment>
<name>A0A811UZS6_CERCA</name>
<organism evidence="1 2">
    <name type="scientific">Ceratitis capitata</name>
    <name type="common">Mediterranean fruit fly</name>
    <name type="synonym">Tephritis capitata</name>
    <dbReference type="NCBI Taxonomy" id="7213"/>
    <lineage>
        <taxon>Eukaryota</taxon>
        <taxon>Metazoa</taxon>
        <taxon>Ecdysozoa</taxon>
        <taxon>Arthropoda</taxon>
        <taxon>Hexapoda</taxon>
        <taxon>Insecta</taxon>
        <taxon>Pterygota</taxon>
        <taxon>Neoptera</taxon>
        <taxon>Endopterygota</taxon>
        <taxon>Diptera</taxon>
        <taxon>Brachycera</taxon>
        <taxon>Muscomorpha</taxon>
        <taxon>Tephritoidea</taxon>
        <taxon>Tephritidae</taxon>
        <taxon>Ceratitis</taxon>
        <taxon>Ceratitis</taxon>
    </lineage>
</organism>